<evidence type="ECO:0000256" key="3">
    <source>
        <dbReference type="ARBA" id="ARBA00022840"/>
    </source>
</evidence>
<name>A0A5C6GES4_METRR</name>
<dbReference type="GO" id="GO:0016787">
    <property type="term" value="F:hydrolase activity"/>
    <property type="evidence" value="ECO:0007669"/>
    <property type="project" value="UniProtKB-KW"/>
</dbReference>
<dbReference type="InterPro" id="IPR019193">
    <property type="entry name" value="UBQ-conj_enz_E2-bd_prot"/>
</dbReference>
<dbReference type="Pfam" id="PF00176">
    <property type="entry name" value="SNF2-rel_dom"/>
    <property type="match status" value="1"/>
</dbReference>
<dbReference type="CDD" id="cd18793">
    <property type="entry name" value="SF2_C_SNF"/>
    <property type="match status" value="1"/>
</dbReference>
<keyword evidence="2" id="KW-0378">Hydrolase</keyword>
<evidence type="ECO:0000256" key="4">
    <source>
        <dbReference type="SAM" id="MobiDB-lite"/>
    </source>
</evidence>
<sequence length="1336" mass="149453">MKNNGVFIYAELLSNIRQVSIATSLPSPTNARTVAKILDGGRRLCIEHDGQTMALDLPGTVSSDITLQLPQSPSTEMTWRLPLSCKGTPLPHFTPETQDVPWAALDLEPGSPVCCRNCNSIIISKHTIQSWKDLPSENWAEMMEFWHCHKPHDHSELQQETLANRGYGANNAITAQSGIGFTDITSFMFDETDCQNLLDYIPGGCLEVSLDETTLSKESWDATDLKIWKSFRHYPPDQHFENQPHAGNGYLPTEVQDPLVQLEDLHLVCLLFKSRWIDLEFRVNANGSYGTVRVYLLPDDAYRGLIDRTSLSLKKARSRLLHLLDYSKNVWDGLAMAGIDNSSSLKAHCVAKDENESLLQLFNNIPSPNPNSGLVSDVHARDSMNDILDRHIPGVTTELYSYQRRSVAIMVQKEAEPSKVIDPRLIAMDGHDGTTWYADPVVGSVLKEPRYYDGICGGILAEEMGAGKTIICLALILATKNLSTRPPELYEGVGRPQRSNIASLADMAASCATRHAIPWRSYFETWRRQVGYEFRRCEAALKRNPGYYLRPAPIRRRTGRHPVQEPAATKTYLSNATVVVVPTNLLSQWKHEIEKHTVSLKVLVLDKHEEVPPIEEMLDLDIILFSQSRFERLVKQYGGVSHTELSAIHFKRCIVDEGHKLGNSRMGRKSNFLLGLDGMNFSSRWIVTGTPSHGLFGVNDRVLSGHAAEVSTSQDYPPKQARARETSEQMEKRDLERLGSITSLYLKARPWANVATENEDTCADWGTYLLLPRHNKKSYGRWDCLKATLNSLIIRHRLSEVGDLLPPVNEKVIILEGSFQDRLSLNLFAMMIIFNSVQSQRTDMDYFFHPRQRKSLLEIVHNLKQSSFFGGSFFSSEEITTAVETAERFLEEEKVPISNEDNLHLRKAIKLGKVAIDDKLRTLSNRYHDIPIRVHGPLGDAGHSWSLDDAGGDTICTSASMIMSLQKLLAKAASETELLNSLLNGGLIQKGLTERNKILAAQGYGKDGKEKKSATLAGNTKLGDDNPRRHPRCQSAAVNPTDSAFADNLPPALRQTSLVSTVSSKLSYLIDSVVRHQVNDKIIIFYENENSAWYLASVLDMLHIKHLIYAKTLTTERKAQYVNTFHHNSAFRVLLMDLSQAAFGLDMHEASRVYFINPVLNPQVEAQAIGRVCRISQQKPVFVETLVLKDSIDEVILERKQHMTQAEHRQMKSILDVRPIYNWIKNVAIVAMPHSNTTDHMAPLQVPQTLFGKGFGTELHPNDGLILGDPIKTEVESASLALPGLSTSPTKRTYDNGPGDDSPRNGTGTANIVQNHELVARPARRVRFASGSDPAD</sequence>
<comment type="caution">
    <text evidence="6">The sequence shown here is derived from an EMBL/GenBank/DDBJ whole genome shotgun (WGS) entry which is preliminary data.</text>
</comment>
<dbReference type="EMBL" id="SBHS01000011">
    <property type="protein sequence ID" value="TWU74586.1"/>
    <property type="molecule type" value="Genomic_DNA"/>
</dbReference>
<dbReference type="Proteomes" id="UP000317257">
    <property type="component" value="Unassembled WGS sequence"/>
</dbReference>
<dbReference type="GO" id="GO:0008094">
    <property type="term" value="F:ATP-dependent activity, acting on DNA"/>
    <property type="evidence" value="ECO:0007669"/>
    <property type="project" value="TreeGrafter"/>
</dbReference>
<feature type="region of interest" description="Disordered" evidence="4">
    <location>
        <begin position="710"/>
        <end position="731"/>
    </location>
</feature>
<dbReference type="Gene3D" id="3.40.50.300">
    <property type="entry name" value="P-loop containing nucleotide triphosphate hydrolases"/>
    <property type="match status" value="1"/>
</dbReference>
<feature type="domain" description="Helicase C-terminal" evidence="5">
    <location>
        <begin position="1068"/>
        <end position="1228"/>
    </location>
</feature>
<evidence type="ECO:0000313" key="7">
    <source>
        <dbReference type="Proteomes" id="UP000317257"/>
    </source>
</evidence>
<dbReference type="InterPro" id="IPR001650">
    <property type="entry name" value="Helicase_C-like"/>
</dbReference>
<evidence type="ECO:0000256" key="1">
    <source>
        <dbReference type="ARBA" id="ARBA00022741"/>
    </source>
</evidence>
<dbReference type="InterPro" id="IPR000330">
    <property type="entry name" value="SNF2_N"/>
</dbReference>
<feature type="region of interest" description="Disordered" evidence="4">
    <location>
        <begin position="1009"/>
        <end position="1031"/>
    </location>
</feature>
<feature type="compositionally biased region" description="Basic and acidic residues" evidence="4">
    <location>
        <begin position="722"/>
        <end position="731"/>
    </location>
</feature>
<keyword evidence="1" id="KW-0547">Nucleotide-binding</keyword>
<proteinExistence type="predicted"/>
<dbReference type="GO" id="GO:0006281">
    <property type="term" value="P:DNA repair"/>
    <property type="evidence" value="ECO:0007669"/>
    <property type="project" value="TreeGrafter"/>
</dbReference>
<organism evidence="6 7">
    <name type="scientific">Metarhizium rileyi (strain RCEF 4871)</name>
    <name type="common">Nomuraea rileyi</name>
    <dbReference type="NCBI Taxonomy" id="1649241"/>
    <lineage>
        <taxon>Eukaryota</taxon>
        <taxon>Fungi</taxon>
        <taxon>Dikarya</taxon>
        <taxon>Ascomycota</taxon>
        <taxon>Pezizomycotina</taxon>
        <taxon>Sordariomycetes</taxon>
        <taxon>Hypocreomycetidae</taxon>
        <taxon>Hypocreales</taxon>
        <taxon>Clavicipitaceae</taxon>
        <taxon>Metarhizium</taxon>
    </lineage>
</organism>
<evidence type="ECO:0000259" key="5">
    <source>
        <dbReference type="PROSITE" id="PS51194"/>
    </source>
</evidence>
<keyword evidence="3" id="KW-0067">ATP-binding</keyword>
<dbReference type="PROSITE" id="PS51194">
    <property type="entry name" value="HELICASE_CTER"/>
    <property type="match status" value="1"/>
</dbReference>
<feature type="compositionally biased region" description="Polar residues" evidence="4">
    <location>
        <begin position="1304"/>
        <end position="1314"/>
    </location>
</feature>
<feature type="region of interest" description="Disordered" evidence="4">
    <location>
        <begin position="1280"/>
        <end position="1336"/>
    </location>
</feature>
<dbReference type="InterPro" id="IPR027417">
    <property type="entry name" value="P-loop_NTPase"/>
</dbReference>
<dbReference type="GO" id="GO:0005634">
    <property type="term" value="C:nucleus"/>
    <property type="evidence" value="ECO:0007669"/>
    <property type="project" value="TreeGrafter"/>
</dbReference>
<dbReference type="InterPro" id="IPR038718">
    <property type="entry name" value="SNF2-like_sf"/>
</dbReference>
<dbReference type="Pfam" id="PF09814">
    <property type="entry name" value="HECT_2"/>
    <property type="match status" value="1"/>
</dbReference>
<dbReference type="InterPro" id="IPR050628">
    <property type="entry name" value="SNF2_RAD54_helicase_TF"/>
</dbReference>
<reference evidence="7" key="1">
    <citation type="submission" date="2018-12" db="EMBL/GenBank/DDBJ databases">
        <title>The complete genome of Metarhizium rileyi, a key fungal pathogen of Lepidoptera.</title>
        <authorList>
            <person name="Binneck E."/>
            <person name="Lastra C.C.L."/>
            <person name="Sosa-Gomez D.R."/>
        </authorList>
    </citation>
    <scope>NUCLEOTIDE SEQUENCE [LARGE SCALE GENOMIC DNA]</scope>
    <source>
        <strain evidence="7">Cep018-CH2</strain>
    </source>
</reference>
<evidence type="ECO:0000256" key="2">
    <source>
        <dbReference type="ARBA" id="ARBA00022801"/>
    </source>
</evidence>
<protein>
    <recommendedName>
        <fullName evidence="5">Helicase C-terminal domain-containing protein</fullName>
    </recommendedName>
</protein>
<dbReference type="Gene3D" id="3.40.50.10810">
    <property type="entry name" value="Tandem AAA-ATPase domain"/>
    <property type="match status" value="1"/>
</dbReference>
<dbReference type="SUPFAM" id="SSF52540">
    <property type="entry name" value="P-loop containing nucleoside triphosphate hydrolases"/>
    <property type="match status" value="2"/>
</dbReference>
<dbReference type="InterPro" id="IPR014001">
    <property type="entry name" value="Helicase_ATP-bd"/>
</dbReference>
<evidence type="ECO:0000313" key="6">
    <source>
        <dbReference type="EMBL" id="TWU74586.1"/>
    </source>
</evidence>
<dbReference type="Pfam" id="PF00271">
    <property type="entry name" value="Helicase_C"/>
    <property type="match status" value="1"/>
</dbReference>
<dbReference type="CDD" id="cd18008">
    <property type="entry name" value="DEXDc_SHPRH-like"/>
    <property type="match status" value="1"/>
</dbReference>
<dbReference type="PANTHER" id="PTHR45626">
    <property type="entry name" value="TRANSCRIPTION TERMINATION FACTOR 2-RELATED"/>
    <property type="match status" value="1"/>
</dbReference>
<dbReference type="GO" id="GO:0005524">
    <property type="term" value="F:ATP binding"/>
    <property type="evidence" value="ECO:0007669"/>
    <property type="project" value="UniProtKB-KW"/>
</dbReference>
<accession>A0A5C6GES4</accession>
<dbReference type="PANTHER" id="PTHR45626:SF51">
    <property type="entry name" value="SNF2-RELATED DOMAIN-CONTAINING PROTEIN"/>
    <property type="match status" value="1"/>
</dbReference>
<gene>
    <name evidence="6" type="ORF">ED733_006584</name>
</gene>
<dbReference type="InterPro" id="IPR049730">
    <property type="entry name" value="SNF2/RAD54-like_C"/>
</dbReference>
<dbReference type="SMART" id="SM00487">
    <property type="entry name" value="DEXDc"/>
    <property type="match status" value="1"/>
</dbReference>